<gene>
    <name evidence="12" type="ORF">MNOR_LOCUS21245</name>
    <name evidence="13" type="ORF">MNOR_LOCUS21246</name>
</gene>
<keyword evidence="6" id="KW-0735">Signal-anchor</keyword>
<dbReference type="PANTHER" id="PTHR11214:SF3">
    <property type="entry name" value="BETA-1,3-GALACTOSYLTRANSFERASE 6"/>
    <property type="match status" value="1"/>
</dbReference>
<dbReference type="EMBL" id="CAXKWB010016990">
    <property type="protein sequence ID" value="CAL4117623.1"/>
    <property type="molecule type" value="Genomic_DNA"/>
</dbReference>
<keyword evidence="3 10" id="KW-0328">Glycosyltransferase</keyword>
<evidence type="ECO:0000256" key="4">
    <source>
        <dbReference type="ARBA" id="ARBA00022679"/>
    </source>
</evidence>
<dbReference type="GO" id="GO:0000139">
    <property type="term" value="C:Golgi membrane"/>
    <property type="evidence" value="ECO:0007669"/>
    <property type="project" value="UniProtKB-SubCell"/>
</dbReference>
<evidence type="ECO:0000256" key="10">
    <source>
        <dbReference type="RuleBase" id="RU363063"/>
    </source>
</evidence>
<evidence type="ECO:0000313" key="14">
    <source>
        <dbReference type="Proteomes" id="UP001497623"/>
    </source>
</evidence>
<keyword evidence="11" id="KW-0732">Signal</keyword>
<feature type="chain" id="PRO_5044714366" description="Hexosyltransferase" evidence="11">
    <location>
        <begin position="27"/>
        <end position="403"/>
    </location>
</feature>
<evidence type="ECO:0000256" key="8">
    <source>
        <dbReference type="ARBA" id="ARBA00023034"/>
    </source>
</evidence>
<evidence type="ECO:0000256" key="2">
    <source>
        <dbReference type="ARBA" id="ARBA00008661"/>
    </source>
</evidence>
<keyword evidence="14" id="KW-1185">Reference proteome</keyword>
<dbReference type="InterPro" id="IPR002659">
    <property type="entry name" value="Glyco_trans_31"/>
</dbReference>
<dbReference type="GO" id="GO:0006493">
    <property type="term" value="P:protein O-linked glycosylation"/>
    <property type="evidence" value="ECO:0007669"/>
    <property type="project" value="TreeGrafter"/>
</dbReference>
<dbReference type="Pfam" id="PF01762">
    <property type="entry name" value="Galactosyl_T"/>
    <property type="match status" value="1"/>
</dbReference>
<evidence type="ECO:0000256" key="5">
    <source>
        <dbReference type="ARBA" id="ARBA00022692"/>
    </source>
</evidence>
<dbReference type="Proteomes" id="UP001497623">
    <property type="component" value="Unassembled WGS sequence"/>
</dbReference>
<dbReference type="GO" id="GO:0016758">
    <property type="term" value="F:hexosyltransferase activity"/>
    <property type="evidence" value="ECO:0007669"/>
    <property type="project" value="InterPro"/>
</dbReference>
<evidence type="ECO:0000256" key="11">
    <source>
        <dbReference type="SAM" id="SignalP"/>
    </source>
</evidence>
<dbReference type="EC" id="2.4.1.-" evidence="10"/>
<dbReference type="EMBL" id="CAXKWB010016990">
    <property type="protein sequence ID" value="CAL4117625.1"/>
    <property type="molecule type" value="Genomic_DNA"/>
</dbReference>
<organism evidence="12 14">
    <name type="scientific">Meganyctiphanes norvegica</name>
    <name type="common">Northern krill</name>
    <name type="synonym">Thysanopoda norvegica</name>
    <dbReference type="NCBI Taxonomy" id="48144"/>
    <lineage>
        <taxon>Eukaryota</taxon>
        <taxon>Metazoa</taxon>
        <taxon>Ecdysozoa</taxon>
        <taxon>Arthropoda</taxon>
        <taxon>Crustacea</taxon>
        <taxon>Multicrustacea</taxon>
        <taxon>Malacostraca</taxon>
        <taxon>Eumalacostraca</taxon>
        <taxon>Eucarida</taxon>
        <taxon>Euphausiacea</taxon>
        <taxon>Euphausiidae</taxon>
        <taxon>Meganyctiphanes</taxon>
    </lineage>
</organism>
<keyword evidence="7" id="KW-1133">Transmembrane helix</keyword>
<comment type="similarity">
    <text evidence="2 10">Belongs to the glycosyltransferase 31 family.</text>
</comment>
<comment type="subcellular location">
    <subcellularLocation>
        <location evidence="1 10">Golgi apparatus membrane</location>
        <topology evidence="1 10">Single-pass type II membrane protein</topology>
    </subcellularLocation>
</comment>
<name>A0AAV2R605_MEGNR</name>
<dbReference type="PANTHER" id="PTHR11214">
    <property type="entry name" value="BETA-1,3-N-ACETYLGLUCOSAMINYLTRANSFERASE"/>
    <property type="match status" value="1"/>
</dbReference>
<evidence type="ECO:0000256" key="6">
    <source>
        <dbReference type="ARBA" id="ARBA00022968"/>
    </source>
</evidence>
<accession>A0AAV2R605</accession>
<comment type="caution">
    <text evidence="12">The sequence shown here is derived from an EMBL/GenBank/DDBJ whole genome shotgun (WGS) entry which is preliminary data.</text>
</comment>
<evidence type="ECO:0000256" key="9">
    <source>
        <dbReference type="ARBA" id="ARBA00023136"/>
    </source>
</evidence>
<sequence length="403" mass="47211">MFIRHRRRIAWILSLVGVWVVHDMLSTCSCDTRSVHVDKKAPRKVLENKINDTTTKAKPTEGVESISNHNESTELPHLYLEHLKTLTNAYDEVEKEKYADFPYQFLIDQPSSFCDMDLEVLNIIPLRPNNVKKRNNVRIMWGDPVVVNETKTKPIFIIGLAETSNEQKSLEEENALHHDILQLNIIDSYQNLTLKTWGSLYWKHKQCKHVRWLLKSDSDVFFQPWGIRNILRKTYTDFACLMMTNRSVCRKGTCTDKRWHIPRYVYSEEFYPPYCKGLAYAVAEKAILPLLNEASKDYINTTSLFPMEDAYFTGILAKKAKLVFKQLEKLYLLDHLKTQHGVKFRLRRCKKLFVVTSFKKGTLSYTHLDLWRSIMKQSRGRRQRNITGDTTSDFINVLDKHVS</sequence>
<evidence type="ECO:0000313" key="13">
    <source>
        <dbReference type="EMBL" id="CAL4117625.1"/>
    </source>
</evidence>
<dbReference type="AlphaFoldDB" id="A0AAV2R605"/>
<dbReference type="Gene3D" id="3.90.550.50">
    <property type="match status" value="1"/>
</dbReference>
<reference evidence="12 14" key="1">
    <citation type="submission" date="2024-05" db="EMBL/GenBank/DDBJ databases">
        <authorList>
            <person name="Wallberg A."/>
        </authorList>
    </citation>
    <scope>NUCLEOTIDE SEQUENCE [LARGE SCALE GENOMIC DNA]</scope>
</reference>
<evidence type="ECO:0000313" key="12">
    <source>
        <dbReference type="EMBL" id="CAL4117623.1"/>
    </source>
</evidence>
<proteinExistence type="inferred from homology"/>
<keyword evidence="5" id="KW-0812">Transmembrane</keyword>
<keyword evidence="9" id="KW-0472">Membrane</keyword>
<evidence type="ECO:0000256" key="7">
    <source>
        <dbReference type="ARBA" id="ARBA00022989"/>
    </source>
</evidence>
<evidence type="ECO:0000256" key="3">
    <source>
        <dbReference type="ARBA" id="ARBA00022676"/>
    </source>
</evidence>
<keyword evidence="8 10" id="KW-0333">Golgi apparatus</keyword>
<evidence type="ECO:0000256" key="1">
    <source>
        <dbReference type="ARBA" id="ARBA00004323"/>
    </source>
</evidence>
<protein>
    <recommendedName>
        <fullName evidence="10">Hexosyltransferase</fullName>
        <ecNumber evidence="10">2.4.1.-</ecNumber>
    </recommendedName>
</protein>
<feature type="signal peptide" evidence="11">
    <location>
        <begin position="1"/>
        <end position="26"/>
    </location>
</feature>
<keyword evidence="4" id="KW-0808">Transferase</keyword>